<evidence type="ECO:0000256" key="8">
    <source>
        <dbReference type="ARBA" id="ARBA00022989"/>
    </source>
</evidence>
<dbReference type="InterPro" id="IPR028055">
    <property type="entry name" value="YidC/Oxa/ALB_C"/>
</dbReference>
<proteinExistence type="inferred from homology"/>
<protein>
    <recommendedName>
        <fullName evidence="3">Membrane protein insertase YidC</fullName>
    </recommendedName>
    <alternativeName>
        <fullName evidence="15">Foldase YidC</fullName>
    </alternativeName>
    <alternativeName>
        <fullName evidence="14">Membrane integrase YidC</fullName>
    </alternativeName>
    <alternativeName>
        <fullName evidence="13">Membrane protein YidC</fullName>
    </alternativeName>
</protein>
<dbReference type="Pfam" id="PF02096">
    <property type="entry name" value="60KD_IMP"/>
    <property type="match status" value="1"/>
</dbReference>
<gene>
    <name evidence="19" type="ORF">ACFFQA_30935</name>
</gene>
<evidence type="ECO:0000256" key="6">
    <source>
        <dbReference type="ARBA" id="ARBA00022692"/>
    </source>
</evidence>
<evidence type="ECO:0000256" key="9">
    <source>
        <dbReference type="ARBA" id="ARBA00023136"/>
    </source>
</evidence>
<feature type="transmembrane region" description="Helical" evidence="17">
    <location>
        <begin position="195"/>
        <end position="217"/>
    </location>
</feature>
<organism evidence="19 20">
    <name type="scientific">Allokutzneria oryzae</name>
    <dbReference type="NCBI Taxonomy" id="1378989"/>
    <lineage>
        <taxon>Bacteria</taxon>
        <taxon>Bacillati</taxon>
        <taxon>Actinomycetota</taxon>
        <taxon>Actinomycetes</taxon>
        <taxon>Pseudonocardiales</taxon>
        <taxon>Pseudonocardiaceae</taxon>
        <taxon>Allokutzneria</taxon>
    </lineage>
</organism>
<keyword evidence="8 17" id="KW-1133">Transmembrane helix</keyword>
<feature type="transmembrane region" description="Helical" evidence="17">
    <location>
        <begin position="99"/>
        <end position="120"/>
    </location>
</feature>
<name>A0ABV6A5J6_9PSEU</name>
<dbReference type="PANTHER" id="PTHR12428">
    <property type="entry name" value="OXA1"/>
    <property type="match status" value="1"/>
</dbReference>
<evidence type="ECO:0000256" key="5">
    <source>
        <dbReference type="ARBA" id="ARBA00022475"/>
    </source>
</evidence>
<sequence length="231" mass="25175">MSDFFGTVFGAPVEGAYYLVSAIADAVQPVFGTAATAAAIVLFTMAVRILLLPLGFAQAKAERKRTELLPQLKELQDKHKDNPELLQQETLEFYRSSGLFTGMLPTIAQIPFFFVMYRLFSMPMINGHANDLLTHDVLGIPLGSYVFGLDAFSLEAVVVFGALLGLIALVGWWTARRQPPGGPGCLRLVHYVTVVIALFVPLAAGIYLLVTTAWTAVQRAVLLRDKQDASS</sequence>
<keyword evidence="6 16" id="KW-0812">Transmembrane</keyword>
<comment type="subunit">
    <text evidence="12">Interacts with the Sec translocase complex via SecD. Specifically interacts with transmembrane segments of nascent integral membrane proteins during membrane integration.</text>
</comment>
<feature type="domain" description="Membrane insertase YidC/Oxa/ALB C-terminal" evidence="18">
    <location>
        <begin position="38"/>
        <end position="222"/>
    </location>
</feature>
<evidence type="ECO:0000256" key="13">
    <source>
        <dbReference type="ARBA" id="ARBA00031538"/>
    </source>
</evidence>
<evidence type="ECO:0000313" key="20">
    <source>
        <dbReference type="Proteomes" id="UP001589693"/>
    </source>
</evidence>
<reference evidence="19 20" key="1">
    <citation type="submission" date="2024-09" db="EMBL/GenBank/DDBJ databases">
        <authorList>
            <person name="Sun Q."/>
            <person name="Mori K."/>
        </authorList>
    </citation>
    <scope>NUCLEOTIDE SEQUENCE [LARGE SCALE GENOMIC DNA]</scope>
    <source>
        <strain evidence="19 20">TBRC 7907</strain>
    </source>
</reference>
<dbReference type="InterPro" id="IPR001708">
    <property type="entry name" value="YidC/ALB3/OXA1/COX18"/>
</dbReference>
<dbReference type="InterPro" id="IPR047196">
    <property type="entry name" value="YidC_ALB_C"/>
</dbReference>
<evidence type="ECO:0000256" key="15">
    <source>
        <dbReference type="ARBA" id="ARBA00033342"/>
    </source>
</evidence>
<keyword evidence="9 17" id="KW-0472">Membrane</keyword>
<comment type="function">
    <text evidence="11">Required for the insertion and/or proper folding and/or complex formation of integral membrane proteins into the membrane. Involved in integration of membrane proteins that insert both dependently and independently of the Sec translocase complex, as well as at least some lipoproteins. Aids folding of multispanning membrane proteins.</text>
</comment>
<evidence type="ECO:0000256" key="10">
    <source>
        <dbReference type="ARBA" id="ARBA00023186"/>
    </source>
</evidence>
<evidence type="ECO:0000256" key="14">
    <source>
        <dbReference type="ARBA" id="ARBA00033245"/>
    </source>
</evidence>
<dbReference type="Proteomes" id="UP001589693">
    <property type="component" value="Unassembled WGS sequence"/>
</dbReference>
<dbReference type="EMBL" id="JBHLZU010000027">
    <property type="protein sequence ID" value="MFB9908373.1"/>
    <property type="molecule type" value="Genomic_DNA"/>
</dbReference>
<keyword evidence="7" id="KW-0653">Protein transport</keyword>
<dbReference type="CDD" id="cd20070">
    <property type="entry name" value="5TM_YidC_Alb3"/>
    <property type="match status" value="1"/>
</dbReference>
<evidence type="ECO:0000256" key="17">
    <source>
        <dbReference type="SAM" id="Phobius"/>
    </source>
</evidence>
<keyword evidence="4" id="KW-0813">Transport</keyword>
<comment type="caution">
    <text evidence="19">The sequence shown here is derived from an EMBL/GenBank/DDBJ whole genome shotgun (WGS) entry which is preliminary data.</text>
</comment>
<evidence type="ECO:0000256" key="3">
    <source>
        <dbReference type="ARBA" id="ARBA00015325"/>
    </source>
</evidence>
<feature type="transmembrane region" description="Helical" evidence="17">
    <location>
        <begin position="156"/>
        <end position="175"/>
    </location>
</feature>
<evidence type="ECO:0000256" key="4">
    <source>
        <dbReference type="ARBA" id="ARBA00022448"/>
    </source>
</evidence>
<evidence type="ECO:0000256" key="2">
    <source>
        <dbReference type="ARBA" id="ARBA00010527"/>
    </source>
</evidence>
<evidence type="ECO:0000256" key="12">
    <source>
        <dbReference type="ARBA" id="ARBA00026028"/>
    </source>
</evidence>
<comment type="similarity">
    <text evidence="2">Belongs to the OXA1/ALB3/YidC family. Type 1 subfamily.</text>
</comment>
<keyword evidence="5" id="KW-1003">Cell membrane</keyword>
<comment type="subcellular location">
    <subcellularLocation>
        <location evidence="1">Cell membrane</location>
        <topology evidence="1">Multi-pass membrane protein</topology>
    </subcellularLocation>
    <subcellularLocation>
        <location evidence="16">Membrane</location>
        <topology evidence="16">Multi-pass membrane protein</topology>
    </subcellularLocation>
</comment>
<evidence type="ECO:0000256" key="11">
    <source>
        <dbReference type="ARBA" id="ARBA00025034"/>
    </source>
</evidence>
<dbReference type="PANTHER" id="PTHR12428:SF65">
    <property type="entry name" value="CYTOCHROME C OXIDASE ASSEMBLY PROTEIN COX18, MITOCHONDRIAL"/>
    <property type="match status" value="1"/>
</dbReference>
<evidence type="ECO:0000256" key="7">
    <source>
        <dbReference type="ARBA" id="ARBA00022927"/>
    </source>
</evidence>
<dbReference type="NCBIfam" id="TIGR03592">
    <property type="entry name" value="yidC_oxa1_cterm"/>
    <property type="match status" value="1"/>
</dbReference>
<dbReference type="RefSeq" id="WP_377860034.1">
    <property type="nucleotide sequence ID" value="NZ_JBHLZU010000027.1"/>
</dbReference>
<keyword evidence="10" id="KW-0143">Chaperone</keyword>
<accession>A0ABV6A5J6</accession>
<evidence type="ECO:0000256" key="16">
    <source>
        <dbReference type="RuleBase" id="RU003945"/>
    </source>
</evidence>
<evidence type="ECO:0000259" key="18">
    <source>
        <dbReference type="Pfam" id="PF02096"/>
    </source>
</evidence>
<keyword evidence="20" id="KW-1185">Reference proteome</keyword>
<evidence type="ECO:0000256" key="1">
    <source>
        <dbReference type="ARBA" id="ARBA00004651"/>
    </source>
</evidence>
<feature type="transmembrane region" description="Helical" evidence="17">
    <location>
        <begin position="31"/>
        <end position="56"/>
    </location>
</feature>
<evidence type="ECO:0000313" key="19">
    <source>
        <dbReference type="EMBL" id="MFB9908373.1"/>
    </source>
</evidence>